<dbReference type="Proteomes" id="UP001218188">
    <property type="component" value="Unassembled WGS sequence"/>
</dbReference>
<dbReference type="InterPro" id="IPR033121">
    <property type="entry name" value="PEPTIDASE_A1"/>
</dbReference>
<dbReference type="GO" id="GO:0006508">
    <property type="term" value="P:proteolysis"/>
    <property type="evidence" value="ECO:0007669"/>
    <property type="project" value="InterPro"/>
</dbReference>
<feature type="domain" description="Peptidase A1" evidence="3">
    <location>
        <begin position="56"/>
        <end position="403"/>
    </location>
</feature>
<dbReference type="SUPFAM" id="SSF50630">
    <property type="entry name" value="Acid proteases"/>
    <property type="match status" value="1"/>
</dbReference>
<comment type="similarity">
    <text evidence="1">Belongs to the peptidase A1 family.</text>
</comment>
<feature type="chain" id="PRO_5042441765" evidence="2">
    <location>
        <begin position="21"/>
        <end position="475"/>
    </location>
</feature>
<dbReference type="InterPro" id="IPR021109">
    <property type="entry name" value="Peptidase_aspartic_dom_sf"/>
</dbReference>
<dbReference type="EMBL" id="JARJCM010000020">
    <property type="protein sequence ID" value="KAJ7040681.1"/>
    <property type="molecule type" value="Genomic_DNA"/>
</dbReference>
<dbReference type="PRINTS" id="PR00792">
    <property type="entry name" value="PEPSIN"/>
</dbReference>
<dbReference type="InterPro" id="IPR034164">
    <property type="entry name" value="Pepsin-like_dom"/>
</dbReference>
<gene>
    <name evidence="4" type="ORF">C8F04DRAFT_1320924</name>
    <name evidence="5" type="ORF">C8F04DRAFT_1391541</name>
</gene>
<sequence length="475" mass="50678">MRGAVLSWFPLFLFLSESWAVKLAIQRRPQSASSLRPPKASNDSDNDLFDKKNQVYAANITINGLAINVALDMDGGETDLWVSPPEAIPSFNDTKLKLTIGYGDDSSVAGDIGVGKFALGQDTIIPRQAFLSVNNDSVGSSSPQKVNFDNGIFGSWGIGFGSNDPDTSRINQKVQTAFGANTTWGQNALASIFALNQTGSDYIGLSLSRLGDPTDTADGSLTISEYDSDYQAVANSPRLPLSLLNLGSWTVPLDGLSVNGKRINWNSTVLYLPTGAGYTLVQLDLGMPNIVMPAKQAAVRVHVFNFAHLTEFGVNEVWIVPCNASIDVVASFGGQDFPIHPLDLTDLKIVTSPDGTSNYTACVGTIIGAVTTVSIDALFGDSFLRNVYTVFDFGTGGNTKGSPFVQMLSTTDNSTAQSDLITVRSALMANMPLELSPIELVRILNGTENSSGRARGNGMSWIGTISLLVMLSSIY</sequence>
<accession>A0AAD6WMK4</accession>
<dbReference type="PANTHER" id="PTHR47966:SF51">
    <property type="entry name" value="BETA-SITE APP-CLEAVING ENZYME, ISOFORM A-RELATED"/>
    <property type="match status" value="1"/>
</dbReference>
<reference evidence="4" key="1">
    <citation type="submission" date="2023-03" db="EMBL/GenBank/DDBJ databases">
        <title>Massive genome expansion in bonnet fungi (Mycena s.s.) driven by repeated elements and novel gene families across ecological guilds.</title>
        <authorList>
            <consortium name="Lawrence Berkeley National Laboratory"/>
            <person name="Harder C.B."/>
            <person name="Miyauchi S."/>
            <person name="Viragh M."/>
            <person name="Kuo A."/>
            <person name="Thoen E."/>
            <person name="Andreopoulos B."/>
            <person name="Lu D."/>
            <person name="Skrede I."/>
            <person name="Drula E."/>
            <person name="Henrissat B."/>
            <person name="Morin E."/>
            <person name="Kohler A."/>
            <person name="Barry K."/>
            <person name="LaButti K."/>
            <person name="Morin E."/>
            <person name="Salamov A."/>
            <person name="Lipzen A."/>
            <person name="Mereny Z."/>
            <person name="Hegedus B."/>
            <person name="Baldrian P."/>
            <person name="Stursova M."/>
            <person name="Weitz H."/>
            <person name="Taylor A."/>
            <person name="Grigoriev I.V."/>
            <person name="Nagy L.G."/>
            <person name="Martin F."/>
            <person name="Kauserud H."/>
        </authorList>
    </citation>
    <scope>NUCLEOTIDE SEQUENCE</scope>
    <source>
        <strain evidence="4">CBHHK200</strain>
    </source>
</reference>
<dbReference type="InterPro" id="IPR001461">
    <property type="entry name" value="Aspartic_peptidase_A1"/>
</dbReference>
<evidence type="ECO:0000313" key="5">
    <source>
        <dbReference type="EMBL" id="KAJ7040681.1"/>
    </source>
</evidence>
<dbReference type="PROSITE" id="PS51767">
    <property type="entry name" value="PEPTIDASE_A1"/>
    <property type="match status" value="1"/>
</dbReference>
<evidence type="ECO:0000256" key="2">
    <source>
        <dbReference type="SAM" id="SignalP"/>
    </source>
</evidence>
<dbReference type="EMBL" id="JARJCM010000281">
    <property type="protein sequence ID" value="KAJ7019898.1"/>
    <property type="molecule type" value="Genomic_DNA"/>
</dbReference>
<comment type="caution">
    <text evidence="4">The sequence shown here is derived from an EMBL/GenBank/DDBJ whole genome shotgun (WGS) entry which is preliminary data.</text>
</comment>
<evidence type="ECO:0000256" key="1">
    <source>
        <dbReference type="ARBA" id="ARBA00007447"/>
    </source>
</evidence>
<protein>
    <submittedName>
        <fullName evidence="4">Aspartic peptidase domain-containing protein</fullName>
    </submittedName>
</protein>
<dbReference type="GO" id="GO:0004190">
    <property type="term" value="F:aspartic-type endopeptidase activity"/>
    <property type="evidence" value="ECO:0007669"/>
    <property type="project" value="InterPro"/>
</dbReference>
<evidence type="ECO:0000313" key="4">
    <source>
        <dbReference type="EMBL" id="KAJ7019898.1"/>
    </source>
</evidence>
<proteinExistence type="inferred from homology"/>
<keyword evidence="2" id="KW-0732">Signal</keyword>
<dbReference type="CDD" id="cd05471">
    <property type="entry name" value="pepsin_like"/>
    <property type="match status" value="1"/>
</dbReference>
<organism evidence="4 6">
    <name type="scientific">Mycena alexandri</name>
    <dbReference type="NCBI Taxonomy" id="1745969"/>
    <lineage>
        <taxon>Eukaryota</taxon>
        <taxon>Fungi</taxon>
        <taxon>Dikarya</taxon>
        <taxon>Basidiomycota</taxon>
        <taxon>Agaricomycotina</taxon>
        <taxon>Agaricomycetes</taxon>
        <taxon>Agaricomycetidae</taxon>
        <taxon>Agaricales</taxon>
        <taxon>Marasmiineae</taxon>
        <taxon>Mycenaceae</taxon>
        <taxon>Mycena</taxon>
    </lineage>
</organism>
<keyword evidence="6" id="KW-1185">Reference proteome</keyword>
<dbReference type="Pfam" id="PF00026">
    <property type="entry name" value="Asp"/>
    <property type="match status" value="1"/>
</dbReference>
<evidence type="ECO:0000313" key="6">
    <source>
        <dbReference type="Proteomes" id="UP001218188"/>
    </source>
</evidence>
<dbReference type="AlphaFoldDB" id="A0AAD6WMK4"/>
<dbReference type="Gene3D" id="2.40.70.10">
    <property type="entry name" value="Acid Proteases"/>
    <property type="match status" value="2"/>
</dbReference>
<evidence type="ECO:0000259" key="3">
    <source>
        <dbReference type="PROSITE" id="PS51767"/>
    </source>
</evidence>
<dbReference type="PANTHER" id="PTHR47966">
    <property type="entry name" value="BETA-SITE APP-CLEAVING ENZYME, ISOFORM A-RELATED"/>
    <property type="match status" value="1"/>
</dbReference>
<name>A0AAD6WMK4_9AGAR</name>
<feature type="signal peptide" evidence="2">
    <location>
        <begin position="1"/>
        <end position="20"/>
    </location>
</feature>